<reference evidence="1 2" key="1">
    <citation type="submission" date="2018-11" db="EMBL/GenBank/DDBJ databases">
        <title>Photobacterium sp. BEI247 sp. nov., a marine bacterium isolated from Yongle Blue Hole in the South China Sea.</title>
        <authorList>
            <person name="Wang X."/>
        </authorList>
    </citation>
    <scope>NUCLEOTIDE SEQUENCE [LARGE SCALE GENOMIC DNA]</scope>
    <source>
        <strain evidence="2">BEI247</strain>
    </source>
</reference>
<dbReference type="GO" id="GO:0030254">
    <property type="term" value="P:protein secretion by the type III secretion system"/>
    <property type="evidence" value="ECO:0007669"/>
    <property type="project" value="InterPro"/>
</dbReference>
<dbReference type="Pfam" id="PF17001">
    <property type="entry name" value="T3SS_basalb_I"/>
    <property type="match status" value="1"/>
</dbReference>
<dbReference type="RefSeq" id="WP_128783511.1">
    <property type="nucleotide sequence ID" value="NZ_JAKJSG010000036.1"/>
</dbReference>
<name>A0A444JTN8_9GAMM</name>
<accession>A0A444JTN8</accession>
<gene>
    <name evidence="1" type="ORF">EDI28_09165</name>
</gene>
<keyword evidence="2" id="KW-1185">Reference proteome</keyword>
<evidence type="ECO:0000313" key="2">
    <source>
        <dbReference type="Proteomes" id="UP000287563"/>
    </source>
</evidence>
<dbReference type="InterPro" id="IPR012670">
    <property type="entry name" value="T3SS_YscI/HrpB"/>
</dbReference>
<dbReference type="Proteomes" id="UP000287563">
    <property type="component" value="Unassembled WGS sequence"/>
</dbReference>
<protein>
    <submittedName>
        <fullName evidence="1">EscI/YscI/HrpB family type III secretion system inner rod protein</fullName>
    </submittedName>
</protein>
<dbReference type="AlphaFoldDB" id="A0A444JTN8"/>
<dbReference type="NCBIfam" id="TIGR02497">
    <property type="entry name" value="yscI_hrpB_dom"/>
    <property type="match status" value="1"/>
</dbReference>
<organism evidence="1 2">
    <name type="scientific">Photobacterium chitinilyticum</name>
    <dbReference type="NCBI Taxonomy" id="2485123"/>
    <lineage>
        <taxon>Bacteria</taxon>
        <taxon>Pseudomonadati</taxon>
        <taxon>Pseudomonadota</taxon>
        <taxon>Gammaproteobacteria</taxon>
        <taxon>Vibrionales</taxon>
        <taxon>Vibrionaceae</taxon>
        <taxon>Photobacterium</taxon>
    </lineage>
</organism>
<evidence type="ECO:0000313" key="1">
    <source>
        <dbReference type="EMBL" id="RWX56426.1"/>
    </source>
</evidence>
<sequence>MVDPISPLQSSFVLPQQSVSSVNLEQLFTQQLEQSTQPMGDAMVEGIQTIRNDLDVQAEQIQSRLNDNPEMSLHDLIQVQMDLSRLVLVEETLARSVSKSSQNIDTLLKSQ</sequence>
<dbReference type="EMBL" id="RJLM01000002">
    <property type="protein sequence ID" value="RWX56426.1"/>
    <property type="molecule type" value="Genomic_DNA"/>
</dbReference>
<dbReference type="OrthoDB" id="5816114at2"/>
<proteinExistence type="predicted"/>
<comment type="caution">
    <text evidence="1">The sequence shown here is derived from an EMBL/GenBank/DDBJ whole genome shotgun (WGS) entry which is preliminary data.</text>
</comment>